<evidence type="ECO:0000256" key="5">
    <source>
        <dbReference type="ARBA" id="ARBA00023288"/>
    </source>
</evidence>
<evidence type="ECO:0000256" key="2">
    <source>
        <dbReference type="ARBA" id="ARBA00022729"/>
    </source>
</evidence>
<dbReference type="EMBL" id="WLZY01000016">
    <property type="protein sequence ID" value="NDL60944.1"/>
    <property type="molecule type" value="Genomic_DNA"/>
</dbReference>
<feature type="signal peptide" evidence="6">
    <location>
        <begin position="1"/>
        <end position="31"/>
    </location>
</feature>
<dbReference type="InterPro" id="IPR006059">
    <property type="entry name" value="SBP"/>
</dbReference>
<accession>A0A7K3MCH0</accession>
<evidence type="ECO:0000313" key="7">
    <source>
        <dbReference type="EMBL" id="NDL60944.1"/>
    </source>
</evidence>
<name>A0A7K3MCH0_9ACTN</name>
<evidence type="ECO:0000256" key="1">
    <source>
        <dbReference type="ARBA" id="ARBA00022475"/>
    </source>
</evidence>
<dbReference type="InterPro" id="IPR050490">
    <property type="entry name" value="Bact_solute-bd_prot1"/>
</dbReference>
<dbReference type="PANTHER" id="PTHR43649:SF33">
    <property type="entry name" value="POLYGALACTURONAN_RHAMNOGALACTURONAN-BINDING PROTEIN YTCQ"/>
    <property type="match status" value="1"/>
</dbReference>
<sequence length="466" mass="51432">MTTTRAFPRSMQLHGQRAGFRPLLLSVLASAAIVVAACDSGGSVADLDNGGDDGEAMEANPDHEGEEIELTFWTFVDAHADFLKERAEEFNAQSSEYNIVINSSVADFGEMHDRLLVSLQSATGAPDLVDIEIGRFGTFLRGEVPLHPLNDVVDEHRSELVEERLAPYQLDGVEYGIDYHLGTYAMYYNKAILDEAGVDADDIVTWDDYIEAGKQVVANTDAMMTSVEPASASTLLGLMKQNGGGIYDENNEFILDSPANVEAVQLVSDLVHEHGIAEATPGGENHEAVYYEAFNNGEYASVWMPQWYMIRFTDFMPETEGDILVRPLPEFEPGGFVSTMGGGTGTAITTQIDDDKLDAAKQFLEFAKLTHDAQVALWTDLGFDPFRDDVYDHEALAEPDPWFNDEPVMVNLQQTFDRLAPEYTGPRYPEASLQLGENVAYEVIEEAADPQESLERAAEQVRSLDE</sequence>
<keyword evidence="1" id="KW-1003">Cell membrane</keyword>
<evidence type="ECO:0000256" key="4">
    <source>
        <dbReference type="ARBA" id="ARBA00023139"/>
    </source>
</evidence>
<keyword evidence="8" id="KW-1185">Reference proteome</keyword>
<dbReference type="RefSeq" id="WP_162453664.1">
    <property type="nucleotide sequence ID" value="NZ_WLZY01000016.1"/>
</dbReference>
<keyword evidence="2 6" id="KW-0732">Signal</keyword>
<dbReference type="PANTHER" id="PTHR43649">
    <property type="entry name" value="ARABINOSE-BINDING PROTEIN-RELATED"/>
    <property type="match status" value="1"/>
</dbReference>
<proteinExistence type="predicted"/>
<evidence type="ECO:0000256" key="3">
    <source>
        <dbReference type="ARBA" id="ARBA00023136"/>
    </source>
</evidence>
<dbReference type="Gene3D" id="3.40.190.10">
    <property type="entry name" value="Periplasmic binding protein-like II"/>
    <property type="match status" value="1"/>
</dbReference>
<dbReference type="SUPFAM" id="SSF53850">
    <property type="entry name" value="Periplasmic binding protein-like II"/>
    <property type="match status" value="1"/>
</dbReference>
<dbReference type="Pfam" id="PF01547">
    <property type="entry name" value="SBP_bac_1"/>
    <property type="match status" value="1"/>
</dbReference>
<protein>
    <submittedName>
        <fullName evidence="7">Extracellular solute-binding protein</fullName>
    </submittedName>
</protein>
<keyword evidence="4" id="KW-0564">Palmitate</keyword>
<feature type="chain" id="PRO_5038404003" evidence="6">
    <location>
        <begin position="32"/>
        <end position="466"/>
    </location>
</feature>
<organism evidence="7 8">
    <name type="scientific">Phytoactinopolyspora mesophila</name>
    <dbReference type="NCBI Taxonomy" id="2650750"/>
    <lineage>
        <taxon>Bacteria</taxon>
        <taxon>Bacillati</taxon>
        <taxon>Actinomycetota</taxon>
        <taxon>Actinomycetes</taxon>
        <taxon>Jiangellales</taxon>
        <taxon>Jiangellaceae</taxon>
        <taxon>Phytoactinopolyspora</taxon>
    </lineage>
</organism>
<gene>
    <name evidence="7" type="ORF">F7O44_28100</name>
</gene>
<evidence type="ECO:0000313" key="8">
    <source>
        <dbReference type="Proteomes" id="UP000460435"/>
    </source>
</evidence>
<evidence type="ECO:0000256" key="6">
    <source>
        <dbReference type="SAM" id="SignalP"/>
    </source>
</evidence>
<comment type="caution">
    <text evidence="7">The sequence shown here is derived from an EMBL/GenBank/DDBJ whole genome shotgun (WGS) entry which is preliminary data.</text>
</comment>
<dbReference type="AlphaFoldDB" id="A0A7K3MCH0"/>
<reference evidence="7 8" key="1">
    <citation type="submission" date="2019-11" db="EMBL/GenBank/DDBJ databases">
        <authorList>
            <person name="Li X.-J."/>
            <person name="Feng X.-M."/>
        </authorList>
    </citation>
    <scope>NUCLEOTIDE SEQUENCE [LARGE SCALE GENOMIC DNA]</scope>
    <source>
        <strain evidence="7 8">XMNu-373</strain>
    </source>
</reference>
<keyword evidence="5" id="KW-0449">Lipoprotein</keyword>
<keyword evidence="3" id="KW-0472">Membrane</keyword>
<dbReference type="Proteomes" id="UP000460435">
    <property type="component" value="Unassembled WGS sequence"/>
</dbReference>